<dbReference type="AlphaFoldDB" id="A0AAU9JLG0"/>
<gene>
    <name evidence="2" type="ORF">BSTOLATCC_MIC43159</name>
</gene>
<organism evidence="2 3">
    <name type="scientific">Blepharisma stoltei</name>
    <dbReference type="NCBI Taxonomy" id="1481888"/>
    <lineage>
        <taxon>Eukaryota</taxon>
        <taxon>Sar</taxon>
        <taxon>Alveolata</taxon>
        <taxon>Ciliophora</taxon>
        <taxon>Postciliodesmatophora</taxon>
        <taxon>Heterotrichea</taxon>
        <taxon>Heterotrichida</taxon>
        <taxon>Blepharismidae</taxon>
        <taxon>Blepharisma</taxon>
    </lineage>
</organism>
<evidence type="ECO:0000256" key="1">
    <source>
        <dbReference type="SAM" id="MobiDB-lite"/>
    </source>
</evidence>
<keyword evidence="3" id="KW-1185">Reference proteome</keyword>
<evidence type="ECO:0000313" key="2">
    <source>
        <dbReference type="EMBL" id="CAG9327115.1"/>
    </source>
</evidence>
<accession>A0AAU9JLG0</accession>
<name>A0AAU9JLG0_9CILI</name>
<protein>
    <submittedName>
        <fullName evidence="2">Uncharacterized protein</fullName>
    </submittedName>
</protein>
<sequence length="508" mass="59061">MEISHSNYHLKFRREESPSQLKRVRVPSDILDSSRVKGKISPFPSSRNKLFEYKNRLKQVNSLIDNQEDLNFLENSKQQHEKFLNSLKHLTSLIPLLDTNYDISNKRELVITLLEILDYIFQSEQNEKHSENTKDCHECGCENSKKRGRSISPGWKMMAKEPGKNYIAKTIEVEDRLERCLKCNTEVIGRHTGSICEWCLDGNAVENQSELAVILKVYSSALMNPKCTDLDSSFSPTKSIDIKEGSLLPKNPEWLNFYMKIGNKEVRIRDSDSILCRIQYTKETKTLEKVEENSMPLMETLSVSPRKRSRRPHTPSFMKLTQASASKSKPFRSPLPEINPQSSKETLLQKILNLKSQGRTILKNLDNTLDEQFNFTNEKLNGVKEYCNQILTAYSRQIRSLITGIFEFLPEYSMGVEKCFKGIVLLCDFILDWYKNEVESMKDLISLQGGKDNQKKNYKKIIDELREEHLNYKIKHKSKASKMKNCISKYKHLIKLYEMELNRNLSED</sequence>
<reference evidence="2" key="1">
    <citation type="submission" date="2021-09" db="EMBL/GenBank/DDBJ databases">
        <authorList>
            <consortium name="AG Swart"/>
            <person name="Singh M."/>
            <person name="Singh A."/>
            <person name="Seah K."/>
            <person name="Emmerich C."/>
        </authorList>
    </citation>
    <scope>NUCLEOTIDE SEQUENCE</scope>
    <source>
        <strain evidence="2">ATCC30299</strain>
    </source>
</reference>
<proteinExistence type="predicted"/>
<feature type="region of interest" description="Disordered" evidence="1">
    <location>
        <begin position="301"/>
        <end position="323"/>
    </location>
</feature>
<dbReference type="EMBL" id="CAJZBQ010000043">
    <property type="protein sequence ID" value="CAG9327115.1"/>
    <property type="molecule type" value="Genomic_DNA"/>
</dbReference>
<dbReference type="Proteomes" id="UP001162131">
    <property type="component" value="Unassembled WGS sequence"/>
</dbReference>
<comment type="caution">
    <text evidence="2">The sequence shown here is derived from an EMBL/GenBank/DDBJ whole genome shotgun (WGS) entry which is preliminary data.</text>
</comment>
<evidence type="ECO:0000313" key="3">
    <source>
        <dbReference type="Proteomes" id="UP001162131"/>
    </source>
</evidence>